<evidence type="ECO:0000256" key="8">
    <source>
        <dbReference type="ARBA" id="ARBA00023264"/>
    </source>
</evidence>
<keyword evidence="8" id="KW-1208">Phospholipid metabolism</keyword>
<dbReference type="GO" id="GO:0005524">
    <property type="term" value="F:ATP binding"/>
    <property type="evidence" value="ECO:0007669"/>
    <property type="project" value="UniProtKB-KW"/>
</dbReference>
<dbReference type="Proteomes" id="UP000035009">
    <property type="component" value="Unassembled WGS sequence"/>
</dbReference>
<keyword evidence="4" id="KW-0547">Nucleotide-binding</keyword>
<proteinExistence type="inferred from homology"/>
<keyword evidence="11" id="KW-1185">Reference proteome</keyword>
<evidence type="ECO:0000256" key="4">
    <source>
        <dbReference type="ARBA" id="ARBA00022741"/>
    </source>
</evidence>
<keyword evidence="3" id="KW-0808">Transferase</keyword>
<evidence type="ECO:0000256" key="3">
    <source>
        <dbReference type="ARBA" id="ARBA00022679"/>
    </source>
</evidence>
<dbReference type="InterPro" id="IPR016064">
    <property type="entry name" value="NAD/diacylglycerol_kinase_sf"/>
</dbReference>
<dbReference type="GO" id="GO:0016301">
    <property type="term" value="F:kinase activity"/>
    <property type="evidence" value="ECO:0007669"/>
    <property type="project" value="UniProtKB-KW"/>
</dbReference>
<dbReference type="PROSITE" id="PS50146">
    <property type="entry name" value="DAGK"/>
    <property type="match status" value="1"/>
</dbReference>
<dbReference type="GO" id="GO:0005886">
    <property type="term" value="C:plasma membrane"/>
    <property type="evidence" value="ECO:0007669"/>
    <property type="project" value="TreeGrafter"/>
</dbReference>
<keyword evidence="7" id="KW-0594">Phospholipid biosynthesis</keyword>
<dbReference type="eggNOG" id="COG1597">
    <property type="taxonomic scope" value="Bacteria"/>
</dbReference>
<evidence type="ECO:0000256" key="7">
    <source>
        <dbReference type="ARBA" id="ARBA00023209"/>
    </source>
</evidence>
<dbReference type="OrthoDB" id="142078at2"/>
<comment type="caution">
    <text evidence="10">The sequence shown here is derived from an EMBL/GenBank/DDBJ whole genome shotgun (WGS) entry which is preliminary data.</text>
</comment>
<dbReference type="STRING" id="410332.SAMN04488550_0238"/>
<dbReference type="Gene3D" id="2.60.200.40">
    <property type="match status" value="1"/>
</dbReference>
<gene>
    <name evidence="10" type="ORF">GM1_017_00600</name>
</gene>
<feature type="domain" description="DAGKc" evidence="9">
    <location>
        <begin position="4"/>
        <end position="135"/>
    </location>
</feature>
<evidence type="ECO:0000256" key="5">
    <source>
        <dbReference type="ARBA" id="ARBA00022777"/>
    </source>
</evidence>
<evidence type="ECO:0000256" key="2">
    <source>
        <dbReference type="ARBA" id="ARBA00005983"/>
    </source>
</evidence>
<dbReference type="Pfam" id="PF00781">
    <property type="entry name" value="DAGK_cat"/>
    <property type="match status" value="1"/>
</dbReference>
<dbReference type="Gene3D" id="3.40.50.10330">
    <property type="entry name" value="Probable inorganic polyphosphate/atp-NAD kinase, domain 1"/>
    <property type="match status" value="1"/>
</dbReference>
<dbReference type="Pfam" id="PF19279">
    <property type="entry name" value="YegS_C"/>
    <property type="match status" value="1"/>
</dbReference>
<evidence type="ECO:0000259" key="9">
    <source>
        <dbReference type="PROSITE" id="PS50146"/>
    </source>
</evidence>
<evidence type="ECO:0000313" key="10">
    <source>
        <dbReference type="EMBL" id="GAC80401.1"/>
    </source>
</evidence>
<dbReference type="SUPFAM" id="SSF111331">
    <property type="entry name" value="NAD kinase/diacylglycerol kinase-like"/>
    <property type="match status" value="1"/>
</dbReference>
<dbReference type="AlphaFoldDB" id="M3TG14"/>
<evidence type="ECO:0000256" key="1">
    <source>
        <dbReference type="ARBA" id="ARBA00001946"/>
    </source>
</evidence>
<accession>M3TG14</accession>
<reference evidence="10 11" key="1">
    <citation type="submission" date="2013-02" db="EMBL/GenBank/DDBJ databases">
        <title>Whole genome shotgun sequence of Gordonia malaquae NBRC 108250.</title>
        <authorList>
            <person name="Yoshida I."/>
            <person name="Hosoyama A."/>
            <person name="Tsuchikane K."/>
            <person name="Ando Y."/>
            <person name="Baba S."/>
            <person name="Ohji S."/>
            <person name="Hamada M."/>
            <person name="Tamura T."/>
            <person name="Yamazoe A."/>
            <person name="Yamazaki S."/>
            <person name="Fujita N."/>
        </authorList>
    </citation>
    <scope>NUCLEOTIDE SEQUENCE [LARGE SCALE GENOMIC DNA]</scope>
    <source>
        <strain evidence="10 11">NBRC 108250</strain>
    </source>
</reference>
<evidence type="ECO:0000256" key="6">
    <source>
        <dbReference type="ARBA" id="ARBA00022840"/>
    </source>
</evidence>
<sequence>MTSADAPRIVAVVNPISGGGAAKQQWPAVAAELDRLGVSDVEVIESESSAHATRVATEAARSGALTVAVGGDGHVRDVAEGVLAVDGAQMGVAAAGRGNDLVRHLGLPLEPTAIAAVLAGGRVRRMDVFDVERPDGTTAVAVGNVYVGLDSVATELINRLRWMGRVSYRIAPVLTALRWKPFQVALTVDGVRHESSAHIVVVANSGDYGHGLRMVPTASVDSGEIQVMLIRGDHSKYRLASLMKQAKTGAHAGREEIEFLSGTTITLDADRQLPVHADGDLLSAFPVTVTVRPGALPILV</sequence>
<dbReference type="InterPro" id="IPR050187">
    <property type="entry name" value="Lipid_Phosphate_FormReg"/>
</dbReference>
<comment type="similarity">
    <text evidence="2">Belongs to the diacylglycerol/lipid kinase family.</text>
</comment>
<keyword evidence="6" id="KW-0067">ATP-binding</keyword>
<dbReference type="InterPro" id="IPR001206">
    <property type="entry name" value="Diacylglycerol_kinase_cat_dom"/>
</dbReference>
<comment type="cofactor">
    <cofactor evidence="1">
        <name>Mg(2+)</name>
        <dbReference type="ChEBI" id="CHEBI:18420"/>
    </cofactor>
</comment>
<organism evidence="10 11">
    <name type="scientific">Gordonia malaquae NBRC 108250</name>
    <dbReference type="NCBI Taxonomy" id="1223542"/>
    <lineage>
        <taxon>Bacteria</taxon>
        <taxon>Bacillati</taxon>
        <taxon>Actinomycetota</taxon>
        <taxon>Actinomycetes</taxon>
        <taxon>Mycobacteriales</taxon>
        <taxon>Gordoniaceae</taxon>
        <taxon>Gordonia</taxon>
    </lineage>
</organism>
<name>M3TG14_GORML</name>
<dbReference type="PANTHER" id="PTHR12358">
    <property type="entry name" value="SPHINGOSINE KINASE"/>
    <property type="match status" value="1"/>
</dbReference>
<keyword evidence="7" id="KW-0444">Lipid biosynthesis</keyword>
<dbReference type="RefSeq" id="WP_008379397.1">
    <property type="nucleotide sequence ID" value="NZ_BAOP01000017.1"/>
</dbReference>
<dbReference type="InterPro" id="IPR045540">
    <property type="entry name" value="YegS/DAGK_C"/>
</dbReference>
<keyword evidence="7" id="KW-0443">Lipid metabolism</keyword>
<evidence type="ECO:0000313" key="11">
    <source>
        <dbReference type="Proteomes" id="UP000035009"/>
    </source>
</evidence>
<dbReference type="EMBL" id="BAOP01000017">
    <property type="protein sequence ID" value="GAC80401.1"/>
    <property type="molecule type" value="Genomic_DNA"/>
</dbReference>
<protein>
    <recommendedName>
        <fullName evidence="9">DAGKc domain-containing protein</fullName>
    </recommendedName>
</protein>
<keyword evidence="5" id="KW-0418">Kinase</keyword>
<dbReference type="InterPro" id="IPR017438">
    <property type="entry name" value="ATP-NAD_kinase_N"/>
</dbReference>
<dbReference type="PANTHER" id="PTHR12358:SF106">
    <property type="entry name" value="LIPID KINASE YEGS"/>
    <property type="match status" value="1"/>
</dbReference>
<dbReference type="GO" id="GO:0008654">
    <property type="term" value="P:phospholipid biosynthetic process"/>
    <property type="evidence" value="ECO:0007669"/>
    <property type="project" value="UniProtKB-KW"/>
</dbReference>